<dbReference type="PANTHER" id="PTHR31236">
    <property type="entry name" value="BURP DOMAIN PROTEIN USPL1-LIKE"/>
    <property type="match status" value="1"/>
</dbReference>
<dbReference type="SMART" id="SM01045">
    <property type="entry name" value="BURP"/>
    <property type="match status" value="1"/>
</dbReference>
<dbReference type="PROSITE" id="PS51277">
    <property type="entry name" value="BURP"/>
    <property type="match status" value="1"/>
</dbReference>
<sequence length="285" mass="31651">MVIVMKSLVHNPDSCFWQLSPRNAAASPMEDDGVGVLRLPEQKQDGHSSSHMGMGMEEDDLLNPGAKVFATIKDIAVGKTMPIYFPYIHDPNSFQFLPKHKTHHIPLSSEQLPQLLRFFSFSPDSHQALAMEQTLKICEMEAPKGEVQGCFTSLESLVDFAQGIFGPDSQVGIVRSSLISKSTPLLQNYTVVESVEISSGKLIACHNEPYPYAVYACHFQWGSVNKVFKVSLRGDNGDQEDAAFLCHMDTSTWSAGHIGFRLLRLKPGESEICHFFPSYDMVVVP</sequence>
<dbReference type="EMBL" id="JBBPBN010000248">
    <property type="protein sequence ID" value="KAK8492455.1"/>
    <property type="molecule type" value="Genomic_DNA"/>
</dbReference>
<comment type="caution">
    <text evidence="1">The sequence shown here is derived from an EMBL/GenBank/DDBJ whole genome shotgun (WGS) entry which is preliminary data.</text>
</comment>
<gene>
    <name evidence="1" type="ORF">V6N11_034866</name>
</gene>
<keyword evidence="2" id="KW-1185">Reference proteome</keyword>
<dbReference type="Proteomes" id="UP001396334">
    <property type="component" value="Unassembled WGS sequence"/>
</dbReference>
<proteinExistence type="predicted"/>
<organism evidence="1 2">
    <name type="scientific">Hibiscus sabdariffa</name>
    <name type="common">roselle</name>
    <dbReference type="NCBI Taxonomy" id="183260"/>
    <lineage>
        <taxon>Eukaryota</taxon>
        <taxon>Viridiplantae</taxon>
        <taxon>Streptophyta</taxon>
        <taxon>Embryophyta</taxon>
        <taxon>Tracheophyta</taxon>
        <taxon>Spermatophyta</taxon>
        <taxon>Magnoliopsida</taxon>
        <taxon>eudicotyledons</taxon>
        <taxon>Gunneridae</taxon>
        <taxon>Pentapetalae</taxon>
        <taxon>rosids</taxon>
        <taxon>malvids</taxon>
        <taxon>Malvales</taxon>
        <taxon>Malvaceae</taxon>
        <taxon>Malvoideae</taxon>
        <taxon>Hibiscus</taxon>
    </lineage>
</organism>
<evidence type="ECO:0000313" key="2">
    <source>
        <dbReference type="Proteomes" id="UP001396334"/>
    </source>
</evidence>
<dbReference type="PANTHER" id="PTHR31236:SF32">
    <property type="entry name" value="BURP DOMAIN PROTEIN USPL1-LIKE"/>
    <property type="match status" value="1"/>
</dbReference>
<dbReference type="Pfam" id="PF03181">
    <property type="entry name" value="BURP"/>
    <property type="match status" value="1"/>
</dbReference>
<accession>A0ABR2AGY5</accession>
<dbReference type="InterPro" id="IPR004873">
    <property type="entry name" value="BURP_dom"/>
</dbReference>
<dbReference type="InterPro" id="IPR044816">
    <property type="entry name" value="BURP"/>
</dbReference>
<evidence type="ECO:0000313" key="1">
    <source>
        <dbReference type="EMBL" id="KAK8492455.1"/>
    </source>
</evidence>
<protein>
    <submittedName>
        <fullName evidence="1">Uncharacterized protein</fullName>
    </submittedName>
</protein>
<reference evidence="1 2" key="1">
    <citation type="journal article" date="2024" name="G3 (Bethesda)">
        <title>Genome assembly of Hibiscus sabdariffa L. provides insights into metabolisms of medicinal natural products.</title>
        <authorList>
            <person name="Kim T."/>
        </authorList>
    </citation>
    <scope>NUCLEOTIDE SEQUENCE [LARGE SCALE GENOMIC DNA]</scope>
    <source>
        <strain evidence="1">TK-2024</strain>
        <tissue evidence="1">Old leaves</tissue>
    </source>
</reference>
<name>A0ABR2AGY5_9ROSI</name>